<evidence type="ECO:0000313" key="2">
    <source>
        <dbReference type="EMBL" id="GMA20748.1"/>
    </source>
</evidence>
<comment type="caution">
    <text evidence="2">The sequence shown here is derived from an EMBL/GenBank/DDBJ whole genome shotgun (WGS) entry which is preliminary data.</text>
</comment>
<keyword evidence="3" id="KW-1185">Reference proteome</keyword>
<dbReference type="RefSeq" id="WP_241443990.1">
    <property type="nucleotide sequence ID" value="NZ_BSUJ01000001.1"/>
</dbReference>
<dbReference type="Gene3D" id="3.40.50.970">
    <property type="match status" value="1"/>
</dbReference>
<dbReference type="Proteomes" id="UP001157109">
    <property type="component" value="Unassembled WGS sequence"/>
</dbReference>
<name>A0ABQ6HSC6_9MICO</name>
<evidence type="ECO:0000313" key="3">
    <source>
        <dbReference type="Proteomes" id="UP001157109"/>
    </source>
</evidence>
<feature type="region of interest" description="Disordered" evidence="1">
    <location>
        <begin position="138"/>
        <end position="167"/>
    </location>
</feature>
<sequence length="167" mass="17862">MTSGTLPLSLEDKFTVDEGMIHLTGVQALVRLPLVQRRLDLANGLSTATFISGYPGSPLGGYDLELQRRRRLLAEHHVVHQMGVNEELGATAVAGSQLTQRLPGPRYDGVLGLWYGKANGFDRALDALRQANLMGTHRTGGALASSGTTPPPSPPRPRVPASLPPRP</sequence>
<evidence type="ECO:0000256" key="1">
    <source>
        <dbReference type="SAM" id="MobiDB-lite"/>
    </source>
</evidence>
<organism evidence="2 3">
    <name type="scientific">Arsenicicoccus piscis</name>
    <dbReference type="NCBI Taxonomy" id="673954"/>
    <lineage>
        <taxon>Bacteria</taxon>
        <taxon>Bacillati</taxon>
        <taxon>Actinomycetota</taxon>
        <taxon>Actinomycetes</taxon>
        <taxon>Micrococcales</taxon>
        <taxon>Intrasporangiaceae</taxon>
        <taxon>Arsenicicoccus</taxon>
    </lineage>
</organism>
<dbReference type="EMBL" id="BSUJ01000001">
    <property type="protein sequence ID" value="GMA20748.1"/>
    <property type="molecule type" value="Genomic_DNA"/>
</dbReference>
<reference evidence="3" key="1">
    <citation type="journal article" date="2019" name="Int. J. Syst. Evol. Microbiol.">
        <title>The Global Catalogue of Microorganisms (GCM) 10K type strain sequencing project: providing services to taxonomists for standard genome sequencing and annotation.</title>
        <authorList>
            <consortium name="The Broad Institute Genomics Platform"/>
            <consortium name="The Broad Institute Genome Sequencing Center for Infectious Disease"/>
            <person name="Wu L."/>
            <person name="Ma J."/>
        </authorList>
    </citation>
    <scope>NUCLEOTIDE SEQUENCE [LARGE SCALE GENOMIC DNA]</scope>
    <source>
        <strain evidence="3">NBRC 105830</strain>
    </source>
</reference>
<dbReference type="InterPro" id="IPR029061">
    <property type="entry name" value="THDP-binding"/>
</dbReference>
<dbReference type="SUPFAM" id="SSF52518">
    <property type="entry name" value="Thiamin diphosphate-binding fold (THDP-binding)"/>
    <property type="match status" value="1"/>
</dbReference>
<proteinExistence type="predicted"/>
<gene>
    <name evidence="2" type="ORF">GCM10025862_27690</name>
</gene>
<feature type="compositionally biased region" description="Pro residues" evidence="1">
    <location>
        <begin position="149"/>
        <end position="167"/>
    </location>
</feature>
<evidence type="ECO:0008006" key="4">
    <source>
        <dbReference type="Google" id="ProtNLM"/>
    </source>
</evidence>
<accession>A0ABQ6HSC6</accession>
<protein>
    <recommendedName>
        <fullName evidence="4">Pyruvate flavodoxin/ferredoxin oxidoreductase pyrimidine binding domain-containing protein</fullName>
    </recommendedName>
</protein>